<dbReference type="AlphaFoldDB" id="A0A0B8QLC9"/>
<comment type="caution">
    <text evidence="1">The sequence shown here is derived from an EMBL/GenBank/DDBJ whole genome shotgun (WGS) entry which is preliminary data.</text>
</comment>
<name>A0A0B8QLC9_LACLL</name>
<gene>
    <name evidence="1" type="ORF">JCM5805K_1839</name>
</gene>
<sequence length="35" mass="3734">MAVDPDVLPELFGVGVFEFLPETVPSGLITSPFGR</sequence>
<reference evidence="1 2" key="1">
    <citation type="submission" date="2015-01" db="EMBL/GenBank/DDBJ databases">
        <title>Lactococcus lactis subsp.lactis JCM 5805 whole genome shotgun sequence.</title>
        <authorList>
            <person name="Fujii T."/>
            <person name="Tomita Y."/>
            <person name="Ikushima S."/>
            <person name="Fujiwara D."/>
        </authorList>
    </citation>
    <scope>NUCLEOTIDE SEQUENCE [LARGE SCALE GENOMIC DNA]</scope>
    <source>
        <strain evidence="1 2">JCM 5805</strain>
    </source>
</reference>
<proteinExistence type="predicted"/>
<accession>A0A0B8QLC9</accession>
<dbReference type="Proteomes" id="UP000031847">
    <property type="component" value="Unassembled WGS sequence"/>
</dbReference>
<evidence type="ECO:0000313" key="2">
    <source>
        <dbReference type="Proteomes" id="UP000031847"/>
    </source>
</evidence>
<evidence type="ECO:0000313" key="1">
    <source>
        <dbReference type="EMBL" id="GAM80725.1"/>
    </source>
</evidence>
<protein>
    <submittedName>
        <fullName evidence="1">Uncharacterized protein</fullName>
    </submittedName>
</protein>
<dbReference type="EMBL" id="BBSI01000029">
    <property type="protein sequence ID" value="GAM80725.1"/>
    <property type="molecule type" value="Genomic_DNA"/>
</dbReference>
<organism evidence="1 2">
    <name type="scientific">Lactococcus lactis subsp. lactis</name>
    <name type="common">Streptococcus lactis</name>
    <dbReference type="NCBI Taxonomy" id="1360"/>
    <lineage>
        <taxon>Bacteria</taxon>
        <taxon>Bacillati</taxon>
        <taxon>Bacillota</taxon>
        <taxon>Bacilli</taxon>
        <taxon>Lactobacillales</taxon>
        <taxon>Streptococcaceae</taxon>
        <taxon>Lactococcus</taxon>
    </lineage>
</organism>